<dbReference type="SUPFAM" id="SSF159664">
    <property type="entry name" value="CobE/GbiG C-terminal domain-like"/>
    <property type="match status" value="1"/>
</dbReference>
<sequence length="356" mass="39737">MEKKPLVIFSFTKTGSRRNREIIENLSEYEGICKGYTLPKYAEEEALKPLPPDLAEWIGAHWGKASFLFVGAAGIAVRLIARWVKDKYTDSAVLVMDEKGQYIIPLLSGHIGNAVEIAKCIASCTGAEPVLTTATDVQGKFAVDVFACKNQLYLSNRELAKAVSAAVLEGRRIGFYSAYPWEGRLPEELALCESIDEMREKWELGVAVTGEIKEDLAAYKGILFLPPKNIIAGIGCRKGIWQSALEEQIRRVCKEQGIWPERIRAVASIDLKKEEKGIQEFARKYRIPFYTYTAKELQSVPLLKEGSAFVKQVTGVDNVCERAALFACPDGKILLPKQKRDKMTIALVEQAAKLRF</sequence>
<reference evidence="4" key="1">
    <citation type="submission" date="2020-08" db="EMBL/GenBank/DDBJ databases">
        <title>Genome public.</title>
        <authorList>
            <person name="Liu C."/>
            <person name="Sun Q."/>
        </authorList>
    </citation>
    <scope>NUCLEOTIDE SEQUENCE</scope>
    <source>
        <strain evidence="4">NSJ-55</strain>
    </source>
</reference>
<name>A0A923LI09_9FIRM</name>
<proteinExistence type="predicted"/>
<dbReference type="Gene3D" id="3.30.420.180">
    <property type="entry name" value="CobE/GbiG C-terminal domain"/>
    <property type="match status" value="1"/>
</dbReference>
<feature type="domain" description="Cobalamin synthesis G N-terminal" evidence="2">
    <location>
        <begin position="60"/>
        <end position="136"/>
    </location>
</feature>
<protein>
    <submittedName>
        <fullName evidence="4">Cobalamin biosynthesis protein</fullName>
    </submittedName>
</protein>
<dbReference type="Pfam" id="PF11761">
    <property type="entry name" value="CbiG_mid"/>
    <property type="match status" value="1"/>
</dbReference>
<dbReference type="Pfam" id="PF01890">
    <property type="entry name" value="CbiG_C"/>
    <property type="match status" value="1"/>
</dbReference>
<gene>
    <name evidence="4" type="ORF">H8S37_05665</name>
</gene>
<accession>A0A923LI09</accession>
<dbReference type="EMBL" id="JACOPF010000001">
    <property type="protein sequence ID" value="MBC5688416.1"/>
    <property type="molecule type" value="Genomic_DNA"/>
</dbReference>
<evidence type="ECO:0000259" key="1">
    <source>
        <dbReference type="Pfam" id="PF01890"/>
    </source>
</evidence>
<dbReference type="InterPro" id="IPR036518">
    <property type="entry name" value="CobE/GbiG_C_sf"/>
</dbReference>
<dbReference type="SUPFAM" id="SSF159672">
    <property type="entry name" value="CbiG N-terminal domain-like"/>
    <property type="match status" value="1"/>
</dbReference>
<dbReference type="AlphaFoldDB" id="A0A923LI09"/>
<dbReference type="Gene3D" id="3.40.50.11220">
    <property type="match status" value="1"/>
</dbReference>
<dbReference type="PANTHER" id="PTHR37477">
    <property type="entry name" value="COBALT-PRECORRIN-5A HYDROLASE"/>
    <property type="match status" value="1"/>
</dbReference>
<dbReference type="GO" id="GO:0009236">
    <property type="term" value="P:cobalamin biosynthetic process"/>
    <property type="evidence" value="ECO:0007669"/>
    <property type="project" value="InterPro"/>
</dbReference>
<organism evidence="4 5">
    <name type="scientific">Mediterraneibacter hominis</name>
    <dbReference type="NCBI Taxonomy" id="2763054"/>
    <lineage>
        <taxon>Bacteria</taxon>
        <taxon>Bacillati</taxon>
        <taxon>Bacillota</taxon>
        <taxon>Clostridia</taxon>
        <taxon>Lachnospirales</taxon>
        <taxon>Lachnospiraceae</taxon>
        <taxon>Mediterraneibacter</taxon>
    </lineage>
</organism>
<dbReference type="InterPro" id="IPR002750">
    <property type="entry name" value="CobE/GbiG_C"/>
</dbReference>
<dbReference type="PANTHER" id="PTHR37477:SF1">
    <property type="entry name" value="COBALT-PRECORRIN-5A HYDROLASE"/>
    <property type="match status" value="1"/>
</dbReference>
<dbReference type="InterPro" id="IPR021744">
    <property type="entry name" value="CbiG_N"/>
</dbReference>
<evidence type="ECO:0000313" key="4">
    <source>
        <dbReference type="EMBL" id="MBC5688416.1"/>
    </source>
</evidence>
<evidence type="ECO:0000259" key="3">
    <source>
        <dbReference type="Pfam" id="PF11761"/>
    </source>
</evidence>
<feature type="domain" description="CobE/GbiG C-terminal" evidence="1">
    <location>
        <begin position="230"/>
        <end position="347"/>
    </location>
</feature>
<dbReference type="InterPro" id="IPR052553">
    <property type="entry name" value="CbiG_hydrolase"/>
</dbReference>
<keyword evidence="5" id="KW-1185">Reference proteome</keyword>
<dbReference type="Pfam" id="PF11760">
    <property type="entry name" value="CbiG_N"/>
    <property type="match status" value="1"/>
</dbReference>
<evidence type="ECO:0000259" key="2">
    <source>
        <dbReference type="Pfam" id="PF11760"/>
    </source>
</evidence>
<dbReference type="Proteomes" id="UP000652477">
    <property type="component" value="Unassembled WGS sequence"/>
</dbReference>
<dbReference type="RefSeq" id="WP_186875031.1">
    <property type="nucleotide sequence ID" value="NZ_JACOPF010000001.1"/>
</dbReference>
<evidence type="ECO:0000313" key="5">
    <source>
        <dbReference type="Proteomes" id="UP000652477"/>
    </source>
</evidence>
<dbReference type="InterPro" id="IPR021745">
    <property type="entry name" value="CbiG_mid"/>
</dbReference>
<comment type="caution">
    <text evidence="4">The sequence shown here is derived from an EMBL/GenBank/DDBJ whole genome shotgun (WGS) entry which is preliminary data.</text>
</comment>
<dbReference type="InterPro" id="IPR038029">
    <property type="entry name" value="GbiG_N_sf"/>
</dbReference>
<feature type="domain" description="Cobalamin biosynthesis central region" evidence="3">
    <location>
        <begin position="141"/>
        <end position="215"/>
    </location>
</feature>